<keyword evidence="4" id="KW-1185">Reference proteome</keyword>
<evidence type="ECO:0000256" key="1">
    <source>
        <dbReference type="SAM" id="MobiDB-lite"/>
    </source>
</evidence>
<organism evidence="3 4">
    <name type="scientific">Streptomyces calidiresistens</name>
    <dbReference type="NCBI Taxonomy" id="1485586"/>
    <lineage>
        <taxon>Bacteria</taxon>
        <taxon>Bacillati</taxon>
        <taxon>Actinomycetota</taxon>
        <taxon>Actinomycetes</taxon>
        <taxon>Kitasatosporales</taxon>
        <taxon>Streptomycetaceae</taxon>
        <taxon>Streptomyces</taxon>
    </lineage>
</organism>
<proteinExistence type="predicted"/>
<evidence type="ECO:0000313" key="4">
    <source>
        <dbReference type="Proteomes" id="UP000530234"/>
    </source>
</evidence>
<gene>
    <name evidence="3" type="primary">mobC</name>
    <name evidence="3" type="ORF">FOE67_01485</name>
</gene>
<comment type="caution">
    <text evidence="3">The sequence shown here is derived from an EMBL/GenBank/DDBJ whole genome shotgun (WGS) entry which is preliminary data.</text>
</comment>
<feature type="compositionally biased region" description="Basic residues" evidence="1">
    <location>
        <begin position="80"/>
        <end position="93"/>
    </location>
</feature>
<evidence type="ECO:0000313" key="3">
    <source>
        <dbReference type="EMBL" id="MBB0228216.1"/>
    </source>
</evidence>
<dbReference type="EMBL" id="VKHS01000013">
    <property type="protein sequence ID" value="MBB0228216.1"/>
    <property type="molecule type" value="Genomic_DNA"/>
</dbReference>
<dbReference type="Proteomes" id="UP000530234">
    <property type="component" value="Unassembled WGS sequence"/>
</dbReference>
<accession>A0A7W3XUZ3</accession>
<dbReference type="AlphaFoldDB" id="A0A7W3XUZ3"/>
<sequence>MTGTPAPGTPRDGEGSRPAARGRASYTVRNSSAPRGRGGVSDGLAPAPGEAGETARHRGAPGDRAATGGGPPPEGEVAPRPRRAPRPRLRRHAQRDQVRSVRLTPDELRAVQHAAFSVGLTTAGFLADAAVAVARAQHGPGSWLVDQRGLVEELMTATAHLARVGNNLNQVARALNSGGRPAFLDDAVARVVRATDRVESAALRIAKR</sequence>
<evidence type="ECO:0000259" key="2">
    <source>
        <dbReference type="Pfam" id="PF05713"/>
    </source>
</evidence>
<dbReference type="InterPro" id="IPR008687">
    <property type="entry name" value="MobC"/>
</dbReference>
<feature type="domain" description="Bacterial mobilisation" evidence="2">
    <location>
        <begin position="161"/>
        <end position="192"/>
    </location>
</feature>
<protein>
    <submittedName>
        <fullName evidence="3">Plasmid mobilization relaxosome protein MobC</fullName>
    </submittedName>
</protein>
<dbReference type="Pfam" id="PF05713">
    <property type="entry name" value="MobC"/>
    <property type="match status" value="1"/>
</dbReference>
<feature type="region of interest" description="Disordered" evidence="1">
    <location>
        <begin position="1"/>
        <end position="100"/>
    </location>
</feature>
<reference evidence="4" key="1">
    <citation type="submission" date="2019-10" db="EMBL/GenBank/DDBJ databases">
        <title>Streptomyces sp. nov., a novel actinobacterium isolated from alkaline environment.</title>
        <authorList>
            <person name="Golinska P."/>
        </authorList>
    </citation>
    <scope>NUCLEOTIDE SEQUENCE [LARGE SCALE GENOMIC DNA]</scope>
    <source>
        <strain evidence="4">DSM 42108</strain>
    </source>
</reference>
<name>A0A7W3XUZ3_9ACTN</name>